<evidence type="ECO:0000256" key="5">
    <source>
        <dbReference type="ARBA" id="ARBA00023128"/>
    </source>
</evidence>
<reference evidence="13" key="1">
    <citation type="submission" date="2025-08" db="UniProtKB">
        <authorList>
            <consortium name="RefSeq"/>
        </authorList>
    </citation>
    <scope>IDENTIFICATION</scope>
</reference>
<dbReference type="InterPro" id="IPR000244">
    <property type="entry name" value="Ribosomal_bL9"/>
</dbReference>
<evidence type="ECO:0000259" key="11">
    <source>
        <dbReference type="Pfam" id="PF25131"/>
    </source>
</evidence>
<protein>
    <recommendedName>
        <fullName evidence="7">Large ribosomal subunit protein bL9m</fullName>
    </recommendedName>
    <alternativeName>
        <fullName evidence="8">39S ribosomal protein L9, mitochondrial</fullName>
    </alternativeName>
</protein>
<name>A0A6J0U286_9SAUR</name>
<organism evidence="12 13">
    <name type="scientific">Pogona vitticeps</name>
    <name type="common">central bearded dragon</name>
    <dbReference type="NCBI Taxonomy" id="103695"/>
    <lineage>
        <taxon>Eukaryota</taxon>
        <taxon>Metazoa</taxon>
        <taxon>Chordata</taxon>
        <taxon>Craniata</taxon>
        <taxon>Vertebrata</taxon>
        <taxon>Euteleostomi</taxon>
        <taxon>Lepidosauria</taxon>
        <taxon>Squamata</taxon>
        <taxon>Bifurcata</taxon>
        <taxon>Unidentata</taxon>
        <taxon>Episquamata</taxon>
        <taxon>Toxicofera</taxon>
        <taxon>Iguania</taxon>
        <taxon>Acrodonta</taxon>
        <taxon>Agamidae</taxon>
        <taxon>Amphibolurinae</taxon>
        <taxon>Pogona</taxon>
    </lineage>
</organism>
<evidence type="ECO:0000256" key="4">
    <source>
        <dbReference type="ARBA" id="ARBA00022980"/>
    </source>
</evidence>
<feature type="domain" description="Ribosomal protein L9" evidence="9">
    <location>
        <begin position="84"/>
        <end position="129"/>
    </location>
</feature>
<evidence type="ECO:0000256" key="1">
    <source>
        <dbReference type="ARBA" id="ARBA00004173"/>
    </source>
</evidence>
<evidence type="ECO:0000256" key="3">
    <source>
        <dbReference type="ARBA" id="ARBA00022946"/>
    </source>
</evidence>
<dbReference type="Pfam" id="PF22078">
    <property type="entry name" value="Ribosomal_bL9m_C"/>
    <property type="match status" value="1"/>
</dbReference>
<dbReference type="Pfam" id="PF25131">
    <property type="entry name" value="bL9m_N"/>
    <property type="match status" value="1"/>
</dbReference>
<dbReference type="Pfam" id="PF01281">
    <property type="entry name" value="Ribosomal_L9_N"/>
    <property type="match status" value="1"/>
</dbReference>
<dbReference type="InterPro" id="IPR009027">
    <property type="entry name" value="Ribosomal_bL9/RNase_H1_N"/>
</dbReference>
<dbReference type="RefSeq" id="XP_020653988.2">
    <property type="nucleotide sequence ID" value="XM_020798329.2"/>
</dbReference>
<dbReference type="Proteomes" id="UP001652642">
    <property type="component" value="Chromosome 15"/>
</dbReference>
<dbReference type="InterPro" id="IPR020070">
    <property type="entry name" value="Ribosomal_bL9_N"/>
</dbReference>
<evidence type="ECO:0000259" key="9">
    <source>
        <dbReference type="Pfam" id="PF01281"/>
    </source>
</evidence>
<comment type="subcellular location">
    <subcellularLocation>
        <location evidence="1">Mitochondrion</location>
    </subcellularLocation>
</comment>
<evidence type="ECO:0000313" key="12">
    <source>
        <dbReference type="Proteomes" id="UP001652642"/>
    </source>
</evidence>
<dbReference type="InterPro" id="IPR054302">
    <property type="entry name" value="Ribosomal_bL9m_C"/>
</dbReference>
<dbReference type="CTD" id="65005"/>
<sequence>MLAAGLRGAARGALQAAGRPFNLPGPPSQLRGLRLSAARETVIVERWWQVPLSKEGRPPRIKHRRYRVFRLVEDLKHVPKPPLELILTHCVEDVGNRGDLVSVHPSFGRNILLAENKAVYASPENKKIFEEEKRLRAEGKLPRLQSHSAIKTVRFLRNCSLEIGVNDCDQFELTNEIVAHQFYRNLRVVVSLHALKLPDEPITQLGDYWCDVTVNGLDTIRVPISVVRSATPMPESERLWLARPEPQATPEQPW</sequence>
<feature type="domain" description="Large ribosomal subunit protein bL9m C-terminal" evidence="10">
    <location>
        <begin position="143"/>
        <end position="227"/>
    </location>
</feature>
<gene>
    <name evidence="13" type="primary">MRPL9</name>
</gene>
<keyword evidence="3" id="KW-0809">Transit peptide</keyword>
<evidence type="ECO:0000256" key="6">
    <source>
        <dbReference type="ARBA" id="ARBA00023274"/>
    </source>
</evidence>
<dbReference type="KEGG" id="pvt:110081561"/>
<proteinExistence type="inferred from homology"/>
<keyword evidence="6" id="KW-0687">Ribonucleoprotein</keyword>
<keyword evidence="12" id="KW-1185">Reference proteome</keyword>
<evidence type="ECO:0000256" key="8">
    <source>
        <dbReference type="ARBA" id="ARBA00035381"/>
    </source>
</evidence>
<feature type="domain" description="Large ribosomal subunit protein bL9m N-terminal" evidence="11">
    <location>
        <begin position="42"/>
        <end position="74"/>
    </location>
</feature>
<evidence type="ECO:0000259" key="10">
    <source>
        <dbReference type="Pfam" id="PF22078"/>
    </source>
</evidence>
<dbReference type="GO" id="GO:1990904">
    <property type="term" value="C:ribonucleoprotein complex"/>
    <property type="evidence" value="ECO:0007669"/>
    <property type="project" value="UniProtKB-KW"/>
</dbReference>
<evidence type="ECO:0000313" key="13">
    <source>
        <dbReference type="RefSeq" id="XP_020653988.2"/>
    </source>
</evidence>
<dbReference type="GO" id="GO:0005840">
    <property type="term" value="C:ribosome"/>
    <property type="evidence" value="ECO:0007669"/>
    <property type="project" value="UniProtKB-KW"/>
</dbReference>
<dbReference type="SUPFAM" id="SSF55658">
    <property type="entry name" value="L9 N-domain-like"/>
    <property type="match status" value="1"/>
</dbReference>
<dbReference type="Gene3D" id="3.40.5.10">
    <property type="entry name" value="Ribosomal protein L9, N-terminal domain"/>
    <property type="match status" value="1"/>
</dbReference>
<dbReference type="GO" id="GO:0006412">
    <property type="term" value="P:translation"/>
    <property type="evidence" value="ECO:0007669"/>
    <property type="project" value="InterPro"/>
</dbReference>
<dbReference type="GO" id="GO:0003735">
    <property type="term" value="F:structural constituent of ribosome"/>
    <property type="evidence" value="ECO:0007669"/>
    <property type="project" value="InterPro"/>
</dbReference>
<dbReference type="GeneID" id="110081561"/>
<dbReference type="InterPro" id="IPR036935">
    <property type="entry name" value="Ribosomal_bL9_N_sf"/>
</dbReference>
<dbReference type="GO" id="GO:0005739">
    <property type="term" value="C:mitochondrion"/>
    <property type="evidence" value="ECO:0007669"/>
    <property type="project" value="UniProtKB-SubCell"/>
</dbReference>
<dbReference type="InParanoid" id="A0A6J0U286"/>
<dbReference type="OrthoDB" id="5555409at2759"/>
<evidence type="ECO:0000256" key="7">
    <source>
        <dbReference type="ARBA" id="ARBA00035194"/>
    </source>
</evidence>
<dbReference type="PANTHER" id="PTHR21368">
    <property type="entry name" value="50S RIBOSOMAL PROTEIN L9"/>
    <property type="match status" value="1"/>
</dbReference>
<dbReference type="InterPro" id="IPR056864">
    <property type="entry name" value="MRP-L9_N"/>
</dbReference>
<dbReference type="AlphaFoldDB" id="A0A6J0U286"/>
<keyword evidence="5" id="KW-0496">Mitochondrion</keyword>
<accession>A0A6J0U286</accession>
<evidence type="ECO:0000256" key="2">
    <source>
        <dbReference type="ARBA" id="ARBA00010605"/>
    </source>
</evidence>
<keyword evidence="4" id="KW-0689">Ribosomal protein</keyword>
<comment type="similarity">
    <text evidence="2">Belongs to the bacterial ribosomal protein bL9 family.</text>
</comment>